<gene>
    <name evidence="2" type="ORF">EV385_5331</name>
</gene>
<dbReference type="RefSeq" id="WP_130511898.1">
    <property type="nucleotide sequence ID" value="NZ_SHKY01000001.1"/>
</dbReference>
<sequence>MPPTEPLTGFQSRLLPELLDVVDAYRRDHDCAHTAGPAPVRRRHGHRWAWATLAVTVTVTAALAVGVNVQTPEAYAVDVMPSGLVKVTIDDIADFDQIDGLHKALRRHGVPTTLIETRAEGCPAGRLIGVSAAVDVAGPPLHEGGGISFLINPRIPSQDVNLLVTSDAESAVPMTKDTDGLPVAPSDFGSSNALGTGPVVGWLQIGCSTRSPHQRTGSSWPADPAPSRAIPATR</sequence>
<proteinExistence type="predicted"/>
<evidence type="ECO:0000256" key="1">
    <source>
        <dbReference type="SAM" id="MobiDB-lite"/>
    </source>
</evidence>
<evidence type="ECO:0000313" key="3">
    <source>
        <dbReference type="Proteomes" id="UP000292564"/>
    </source>
</evidence>
<dbReference type="EMBL" id="SHKY01000001">
    <property type="protein sequence ID" value="RZU53407.1"/>
    <property type="molecule type" value="Genomic_DNA"/>
</dbReference>
<feature type="compositionally biased region" description="Polar residues" evidence="1">
    <location>
        <begin position="208"/>
        <end position="219"/>
    </location>
</feature>
<reference evidence="2 3" key="1">
    <citation type="submission" date="2019-02" db="EMBL/GenBank/DDBJ databases">
        <title>Sequencing the genomes of 1000 actinobacteria strains.</title>
        <authorList>
            <person name="Klenk H.-P."/>
        </authorList>
    </citation>
    <scope>NUCLEOTIDE SEQUENCE [LARGE SCALE GENOMIC DNA]</scope>
    <source>
        <strain evidence="2 3">DSM 45162</strain>
    </source>
</reference>
<feature type="region of interest" description="Disordered" evidence="1">
    <location>
        <begin position="208"/>
        <end position="234"/>
    </location>
</feature>
<name>A0A4Q7ZQM6_9ACTN</name>
<dbReference type="AlphaFoldDB" id="A0A4Q7ZQM6"/>
<comment type="caution">
    <text evidence="2">The sequence shown here is derived from an EMBL/GenBank/DDBJ whole genome shotgun (WGS) entry which is preliminary data.</text>
</comment>
<keyword evidence="3" id="KW-1185">Reference proteome</keyword>
<evidence type="ECO:0000313" key="2">
    <source>
        <dbReference type="EMBL" id="RZU53407.1"/>
    </source>
</evidence>
<dbReference type="Proteomes" id="UP000292564">
    <property type="component" value="Unassembled WGS sequence"/>
</dbReference>
<protein>
    <submittedName>
        <fullName evidence="2">Uncharacterized protein</fullName>
    </submittedName>
</protein>
<accession>A0A4Q7ZQM6</accession>
<organism evidence="2 3">
    <name type="scientific">Krasilnikovia cinnamomea</name>
    <dbReference type="NCBI Taxonomy" id="349313"/>
    <lineage>
        <taxon>Bacteria</taxon>
        <taxon>Bacillati</taxon>
        <taxon>Actinomycetota</taxon>
        <taxon>Actinomycetes</taxon>
        <taxon>Micromonosporales</taxon>
        <taxon>Micromonosporaceae</taxon>
        <taxon>Krasilnikovia</taxon>
    </lineage>
</organism>